<comment type="caution">
    <text evidence="2">The sequence shown here is derived from an EMBL/GenBank/DDBJ whole genome shotgun (WGS) entry which is preliminary data.</text>
</comment>
<sequence length="66" mass="7058">MSTMTDLSPILIPVIALMIPIVGIIASTVLKVTRLHLLHETVRSLSANGQPIPPELLSEIATKKSS</sequence>
<gene>
    <name evidence="2" type="ORF">H3H39_07520</name>
</gene>
<dbReference type="RefSeq" id="WP_182152748.1">
    <property type="nucleotide sequence ID" value="NZ_JACEZU010000003.1"/>
</dbReference>
<feature type="transmembrane region" description="Helical" evidence="1">
    <location>
        <begin position="12"/>
        <end position="30"/>
    </location>
</feature>
<dbReference type="AlphaFoldDB" id="A0A7W2F888"/>
<name>A0A7W2F888_9BURK</name>
<protein>
    <submittedName>
        <fullName evidence="2">Uncharacterized protein</fullName>
    </submittedName>
</protein>
<accession>A0A7W2F888</accession>
<reference evidence="2 3" key="1">
    <citation type="submission" date="2020-07" db="EMBL/GenBank/DDBJ databases">
        <title>Novel species isolated from subtropical streams in China.</title>
        <authorList>
            <person name="Lu H."/>
        </authorList>
    </citation>
    <scope>NUCLEOTIDE SEQUENCE [LARGE SCALE GENOMIC DNA]</scope>
    <source>
        <strain evidence="2 3">LX47W</strain>
    </source>
</reference>
<organism evidence="2 3">
    <name type="scientific">Rugamonas apoptosis</name>
    <dbReference type="NCBI Taxonomy" id="2758570"/>
    <lineage>
        <taxon>Bacteria</taxon>
        <taxon>Pseudomonadati</taxon>
        <taxon>Pseudomonadota</taxon>
        <taxon>Betaproteobacteria</taxon>
        <taxon>Burkholderiales</taxon>
        <taxon>Oxalobacteraceae</taxon>
        <taxon>Telluria group</taxon>
        <taxon>Rugamonas</taxon>
    </lineage>
</organism>
<keyword evidence="1" id="KW-0472">Membrane</keyword>
<evidence type="ECO:0000313" key="3">
    <source>
        <dbReference type="Proteomes" id="UP000573499"/>
    </source>
</evidence>
<keyword evidence="1" id="KW-1133">Transmembrane helix</keyword>
<dbReference type="Proteomes" id="UP000573499">
    <property type="component" value="Unassembled WGS sequence"/>
</dbReference>
<dbReference type="EMBL" id="JACEZU010000003">
    <property type="protein sequence ID" value="MBA5686904.1"/>
    <property type="molecule type" value="Genomic_DNA"/>
</dbReference>
<keyword evidence="3" id="KW-1185">Reference proteome</keyword>
<evidence type="ECO:0000256" key="1">
    <source>
        <dbReference type="SAM" id="Phobius"/>
    </source>
</evidence>
<proteinExistence type="predicted"/>
<keyword evidence="1" id="KW-0812">Transmembrane</keyword>
<evidence type="ECO:0000313" key="2">
    <source>
        <dbReference type="EMBL" id="MBA5686904.1"/>
    </source>
</evidence>